<keyword evidence="1" id="KW-0175">Coiled coil</keyword>
<accession>A0AAD7EAV8</accession>
<keyword evidence="3" id="KW-0812">Transmembrane</keyword>
<feature type="transmembrane region" description="Helical" evidence="3">
    <location>
        <begin position="747"/>
        <end position="773"/>
    </location>
</feature>
<keyword evidence="3" id="KW-0472">Membrane</keyword>
<comment type="caution">
    <text evidence="4">The sequence shown here is derived from an EMBL/GenBank/DDBJ whole genome shotgun (WGS) entry which is preliminary data.</text>
</comment>
<organism evidence="4 5">
    <name type="scientific">Mycena albidolilacea</name>
    <dbReference type="NCBI Taxonomy" id="1033008"/>
    <lineage>
        <taxon>Eukaryota</taxon>
        <taxon>Fungi</taxon>
        <taxon>Dikarya</taxon>
        <taxon>Basidiomycota</taxon>
        <taxon>Agaricomycotina</taxon>
        <taxon>Agaricomycetes</taxon>
        <taxon>Agaricomycetidae</taxon>
        <taxon>Agaricales</taxon>
        <taxon>Marasmiineae</taxon>
        <taxon>Mycenaceae</taxon>
        <taxon>Mycena</taxon>
    </lineage>
</organism>
<feature type="compositionally biased region" description="Acidic residues" evidence="2">
    <location>
        <begin position="851"/>
        <end position="864"/>
    </location>
</feature>
<dbReference type="Gene3D" id="1.20.1250.20">
    <property type="entry name" value="MFS general substrate transporter like domains"/>
    <property type="match status" value="1"/>
</dbReference>
<feature type="region of interest" description="Disordered" evidence="2">
    <location>
        <begin position="307"/>
        <end position="364"/>
    </location>
</feature>
<gene>
    <name evidence="4" type="ORF">DFH08DRAFT_975673</name>
</gene>
<feature type="coiled-coil region" evidence="1">
    <location>
        <begin position="545"/>
        <end position="572"/>
    </location>
</feature>
<protein>
    <submittedName>
        <fullName evidence="4">Uncharacterized protein</fullName>
    </submittedName>
</protein>
<dbReference type="AlphaFoldDB" id="A0AAD7EAV8"/>
<feature type="region of interest" description="Disordered" evidence="2">
    <location>
        <begin position="842"/>
        <end position="864"/>
    </location>
</feature>
<dbReference type="Proteomes" id="UP001218218">
    <property type="component" value="Unassembled WGS sequence"/>
</dbReference>
<feature type="region of interest" description="Disordered" evidence="2">
    <location>
        <begin position="493"/>
        <end position="512"/>
    </location>
</feature>
<evidence type="ECO:0000256" key="2">
    <source>
        <dbReference type="SAM" id="MobiDB-lite"/>
    </source>
</evidence>
<keyword evidence="5" id="KW-1185">Reference proteome</keyword>
<reference evidence="4" key="1">
    <citation type="submission" date="2023-03" db="EMBL/GenBank/DDBJ databases">
        <title>Massive genome expansion in bonnet fungi (Mycena s.s.) driven by repeated elements and novel gene families across ecological guilds.</title>
        <authorList>
            <consortium name="Lawrence Berkeley National Laboratory"/>
            <person name="Harder C.B."/>
            <person name="Miyauchi S."/>
            <person name="Viragh M."/>
            <person name="Kuo A."/>
            <person name="Thoen E."/>
            <person name="Andreopoulos B."/>
            <person name="Lu D."/>
            <person name="Skrede I."/>
            <person name="Drula E."/>
            <person name="Henrissat B."/>
            <person name="Morin E."/>
            <person name="Kohler A."/>
            <person name="Barry K."/>
            <person name="LaButti K."/>
            <person name="Morin E."/>
            <person name="Salamov A."/>
            <person name="Lipzen A."/>
            <person name="Mereny Z."/>
            <person name="Hegedus B."/>
            <person name="Baldrian P."/>
            <person name="Stursova M."/>
            <person name="Weitz H."/>
            <person name="Taylor A."/>
            <person name="Grigoriev I.V."/>
            <person name="Nagy L.G."/>
            <person name="Martin F."/>
            <person name="Kauserud H."/>
        </authorList>
    </citation>
    <scope>NUCLEOTIDE SEQUENCE</scope>
    <source>
        <strain evidence="4">CBHHK002</strain>
    </source>
</reference>
<feature type="transmembrane region" description="Helical" evidence="3">
    <location>
        <begin position="656"/>
        <end position="675"/>
    </location>
</feature>
<name>A0AAD7EAV8_9AGAR</name>
<evidence type="ECO:0000313" key="4">
    <source>
        <dbReference type="EMBL" id="KAJ7306873.1"/>
    </source>
</evidence>
<feature type="compositionally biased region" description="Polar residues" evidence="2">
    <location>
        <begin position="353"/>
        <end position="364"/>
    </location>
</feature>
<evidence type="ECO:0000313" key="5">
    <source>
        <dbReference type="Proteomes" id="UP001218218"/>
    </source>
</evidence>
<sequence length="864" mass="96679">MGRKPTGRLPGRSSAFTGEKLEYLLTKEKDFRRLPRSQFYDDVTKGFIENIPGMIEDWSVVDAKACLSGDELEERKQLEDKKLQELRDKISGWCRHRWTAKKLHSAAVKMILKDTQSMAISGRPRRKSNLAYYSSKYYATRMKAKFDVLWAEAKKTLASSNRLSMCQDYVNSCWEKESEEFKQEVIMEADDEHAEAMRKYKEKREIPERTAESYHDALKTLDDVAIPLADALAERLGMHVVIMAVGPVGDQKGEVRLQSVFSDTSSGTTSRIWPQFDHAGFSAAEASIVRWGRAFFTKDECRARVGPRTDAGDIDDLDNLIPLDESPESERANGRVGGGERANGRAGDGERAMSTSTGLRSAGTSTPALITGVARSSATTTATAPTPASTPCPTPAQQKLIDQWSWSKTQRDLYDLMIEKAWGPHFKELIHALVAFEASTVWEESPPLPSAHRPEEIATWMKEHRKAGDFSKLKPNFGERVLTWWREIGPESRQGPKPVDWPPDEVWPPRNLTGCDTEKLEALRPRGLGQGEEALHLNTHWQYMLEDMLWMLTELTREVDEKTREEVELAKKEYVERLLAGNKNGNGGVGGERVGKAKKAKPKQPSKRKRLKEAEPEEAPPPKKKSRRAVAAAPEESLQEAVGRALWPRPKPLKSAPVVVLCHALIGAYIADAHLGRYNTIIVTVFIAFIGHIILIISAVPGVIEKSQTALGMILFYRRTKLFVVETKSGEHVIVDPTLIVSHVCMYFYLFLNVGALVGPITMYIGFWPLFYWTISASSAATKNVRWPGGKLQFASRCRNCWDTPNTSNTAQATSVEDDPFNAEMLDPYAQTEARELTAEEAADLAAELGQDPDAEKDDEGDKE</sequence>
<dbReference type="InterPro" id="IPR036259">
    <property type="entry name" value="MFS_trans_sf"/>
</dbReference>
<feature type="compositionally biased region" description="Basic residues" evidence="2">
    <location>
        <begin position="596"/>
        <end position="611"/>
    </location>
</feature>
<proteinExistence type="predicted"/>
<feature type="region of interest" description="Disordered" evidence="2">
    <location>
        <begin position="376"/>
        <end position="396"/>
    </location>
</feature>
<feature type="transmembrane region" description="Helical" evidence="3">
    <location>
        <begin position="681"/>
        <end position="704"/>
    </location>
</feature>
<feature type="compositionally biased region" description="Low complexity" evidence="2">
    <location>
        <begin position="376"/>
        <end position="387"/>
    </location>
</feature>
<evidence type="ECO:0000256" key="1">
    <source>
        <dbReference type="SAM" id="Coils"/>
    </source>
</evidence>
<keyword evidence="3" id="KW-1133">Transmembrane helix</keyword>
<feature type="region of interest" description="Disordered" evidence="2">
    <location>
        <begin position="581"/>
        <end position="635"/>
    </location>
</feature>
<dbReference type="EMBL" id="JARIHO010000090">
    <property type="protein sequence ID" value="KAJ7306873.1"/>
    <property type="molecule type" value="Genomic_DNA"/>
</dbReference>
<evidence type="ECO:0000256" key="3">
    <source>
        <dbReference type="SAM" id="Phobius"/>
    </source>
</evidence>